<dbReference type="InterPro" id="IPR036291">
    <property type="entry name" value="NAD(P)-bd_dom_sf"/>
</dbReference>
<dbReference type="Pfam" id="PF00106">
    <property type="entry name" value="adh_short"/>
    <property type="match status" value="1"/>
</dbReference>
<evidence type="ECO:0000256" key="1">
    <source>
        <dbReference type="ARBA" id="ARBA00022857"/>
    </source>
</evidence>
<gene>
    <name evidence="2" type="ORF">G7Y89_g10478</name>
</gene>
<comment type="caution">
    <text evidence="2">The sequence shown here is derived from an EMBL/GenBank/DDBJ whole genome shotgun (WGS) entry which is preliminary data.</text>
</comment>
<dbReference type="PANTHER" id="PTHR45458">
    <property type="entry name" value="SHORT-CHAIN DEHYDROGENASE/REDUCTASE SDR"/>
    <property type="match status" value="1"/>
</dbReference>
<sequence>MEKEGLQGADTTPLLEHKSNKYLTLSIQKSPQTSFLKSKVPPFYEGASKMPLWVITGANRGLGLEFVTQLSTNPSNTIIATTRTLTSDLTSLRALESKNSKVHILECDTGSESSIYSFAKQVTELLNASSETKIDFLLNNAGINSVSQEKALSMTAEGLNDQMRINVLGPAKIVENLLPHLKEGSVVMNMTSGIGSLAYSSESEMTKCTTYCISKVALNMLTVHQAKELRERGVTVFCMDPGWVKTRMGGEGAVLEKEVSIKGMLEVLGRVGVDKSGRFYEWNGVEKAW</sequence>
<evidence type="ECO:0000313" key="3">
    <source>
        <dbReference type="Proteomes" id="UP000566819"/>
    </source>
</evidence>
<proteinExistence type="predicted"/>
<dbReference type="PRINTS" id="PR00081">
    <property type="entry name" value="GDHRDH"/>
</dbReference>
<dbReference type="Gene3D" id="3.40.50.720">
    <property type="entry name" value="NAD(P)-binding Rossmann-like Domain"/>
    <property type="match status" value="1"/>
</dbReference>
<name>A0A8H4RE90_9HELO</name>
<accession>A0A8H4RE90</accession>
<dbReference type="InterPro" id="IPR020904">
    <property type="entry name" value="Sc_DH/Rdtase_CS"/>
</dbReference>
<organism evidence="2 3">
    <name type="scientific">Cudoniella acicularis</name>
    <dbReference type="NCBI Taxonomy" id="354080"/>
    <lineage>
        <taxon>Eukaryota</taxon>
        <taxon>Fungi</taxon>
        <taxon>Dikarya</taxon>
        <taxon>Ascomycota</taxon>
        <taxon>Pezizomycotina</taxon>
        <taxon>Leotiomycetes</taxon>
        <taxon>Helotiales</taxon>
        <taxon>Tricladiaceae</taxon>
        <taxon>Cudoniella</taxon>
    </lineage>
</organism>
<dbReference type="InterPro" id="IPR052184">
    <property type="entry name" value="SDR_enzymes"/>
</dbReference>
<evidence type="ECO:0008006" key="4">
    <source>
        <dbReference type="Google" id="ProtNLM"/>
    </source>
</evidence>
<dbReference type="OrthoDB" id="9876299at2759"/>
<dbReference type="SUPFAM" id="SSF51735">
    <property type="entry name" value="NAD(P)-binding Rossmann-fold domains"/>
    <property type="match status" value="1"/>
</dbReference>
<dbReference type="GO" id="GO:0016616">
    <property type="term" value="F:oxidoreductase activity, acting on the CH-OH group of donors, NAD or NADP as acceptor"/>
    <property type="evidence" value="ECO:0007669"/>
    <property type="project" value="TreeGrafter"/>
</dbReference>
<keyword evidence="3" id="KW-1185">Reference proteome</keyword>
<dbReference type="PANTHER" id="PTHR45458:SF1">
    <property type="entry name" value="SHORT CHAIN DEHYDROGENASE"/>
    <property type="match status" value="1"/>
</dbReference>
<dbReference type="PROSITE" id="PS00061">
    <property type="entry name" value="ADH_SHORT"/>
    <property type="match status" value="1"/>
</dbReference>
<dbReference type="InterPro" id="IPR002347">
    <property type="entry name" value="SDR_fam"/>
</dbReference>
<keyword evidence="1" id="KW-0521">NADP</keyword>
<protein>
    <recommendedName>
        <fullName evidence="4">NAD(P)-binding protein</fullName>
    </recommendedName>
</protein>
<reference evidence="2 3" key="1">
    <citation type="submission" date="2020-03" db="EMBL/GenBank/DDBJ databases">
        <title>Draft Genome Sequence of Cudoniella acicularis.</title>
        <authorList>
            <person name="Buettner E."/>
            <person name="Kellner H."/>
        </authorList>
    </citation>
    <scope>NUCLEOTIDE SEQUENCE [LARGE SCALE GENOMIC DNA]</scope>
    <source>
        <strain evidence="2 3">DSM 108380</strain>
    </source>
</reference>
<evidence type="ECO:0000313" key="2">
    <source>
        <dbReference type="EMBL" id="KAF4627676.1"/>
    </source>
</evidence>
<dbReference type="AlphaFoldDB" id="A0A8H4RE90"/>
<dbReference type="CDD" id="cd05325">
    <property type="entry name" value="carb_red_sniffer_like_SDR_c"/>
    <property type="match status" value="1"/>
</dbReference>
<dbReference type="EMBL" id="JAAMPI010000930">
    <property type="protein sequence ID" value="KAF4627676.1"/>
    <property type="molecule type" value="Genomic_DNA"/>
</dbReference>
<dbReference type="Proteomes" id="UP000566819">
    <property type="component" value="Unassembled WGS sequence"/>
</dbReference>